<comment type="caution">
    <text evidence="1">The sequence shown here is derived from an EMBL/GenBank/DDBJ whole genome shotgun (WGS) entry which is preliminary data.</text>
</comment>
<protein>
    <submittedName>
        <fullName evidence="1">Uncharacterized protein</fullName>
    </submittedName>
</protein>
<evidence type="ECO:0000313" key="1">
    <source>
        <dbReference type="EMBL" id="MQM10096.1"/>
    </source>
</evidence>
<proteinExistence type="predicted"/>
<sequence>MFQCLTLGFSADAPKGVRLGPTAMCGVVSLHGSCLVEVERQLNPSSVAARLRGVRESRRIHIPPVVPFSAIVDLGPRHQQSKVLTYGALGKLDIN</sequence>
<reference evidence="1" key="1">
    <citation type="submission" date="2017-07" db="EMBL/GenBank/DDBJ databases">
        <title>Taro Niue Genome Assembly and Annotation.</title>
        <authorList>
            <person name="Atibalentja N."/>
            <person name="Keating K."/>
            <person name="Fields C.J."/>
        </authorList>
    </citation>
    <scope>NUCLEOTIDE SEQUENCE</scope>
    <source>
        <strain evidence="1">Niue_2</strain>
        <tissue evidence="1">Leaf</tissue>
    </source>
</reference>
<accession>A0A843WQY8</accession>
<name>A0A843WQY8_COLES</name>
<keyword evidence="2" id="KW-1185">Reference proteome</keyword>
<evidence type="ECO:0000313" key="2">
    <source>
        <dbReference type="Proteomes" id="UP000652761"/>
    </source>
</evidence>
<dbReference type="AlphaFoldDB" id="A0A843WQY8"/>
<dbReference type="EMBL" id="NMUH01004573">
    <property type="protein sequence ID" value="MQM10096.1"/>
    <property type="molecule type" value="Genomic_DNA"/>
</dbReference>
<dbReference type="Proteomes" id="UP000652761">
    <property type="component" value="Unassembled WGS sequence"/>
</dbReference>
<gene>
    <name evidence="1" type="ORF">Taro_042984</name>
</gene>
<organism evidence="1 2">
    <name type="scientific">Colocasia esculenta</name>
    <name type="common">Wild taro</name>
    <name type="synonym">Arum esculentum</name>
    <dbReference type="NCBI Taxonomy" id="4460"/>
    <lineage>
        <taxon>Eukaryota</taxon>
        <taxon>Viridiplantae</taxon>
        <taxon>Streptophyta</taxon>
        <taxon>Embryophyta</taxon>
        <taxon>Tracheophyta</taxon>
        <taxon>Spermatophyta</taxon>
        <taxon>Magnoliopsida</taxon>
        <taxon>Liliopsida</taxon>
        <taxon>Araceae</taxon>
        <taxon>Aroideae</taxon>
        <taxon>Colocasieae</taxon>
        <taxon>Colocasia</taxon>
    </lineage>
</organism>